<dbReference type="AlphaFoldDB" id="A0A448WZK9"/>
<reference evidence="1" key="1">
    <citation type="submission" date="2018-11" db="EMBL/GenBank/DDBJ databases">
        <authorList>
            <consortium name="Pathogen Informatics"/>
        </authorList>
    </citation>
    <scope>NUCLEOTIDE SEQUENCE</scope>
</reference>
<comment type="caution">
    <text evidence="1">The sequence shown here is derived from an EMBL/GenBank/DDBJ whole genome shotgun (WGS) entry which is preliminary data.</text>
</comment>
<dbReference type="EMBL" id="CAAALY010066663">
    <property type="protein sequence ID" value="VEL24241.1"/>
    <property type="molecule type" value="Genomic_DNA"/>
</dbReference>
<sequence length="135" mass="15671">MRALRHRTGQCGEQIFISIHQRVGWLRARGAHKTAQAARLVFSKTRIVLAPGNTQAACRARRAKWAGICPSDASYKVRFHEEAEMRIQAFQYCWYCLDLFCFLPIRAANKEDVTVERSNCKTNQPCPWDQWEKLE</sequence>
<accession>A0A448WZK9</accession>
<keyword evidence="2" id="KW-1185">Reference proteome</keyword>
<evidence type="ECO:0000313" key="2">
    <source>
        <dbReference type="Proteomes" id="UP000784294"/>
    </source>
</evidence>
<evidence type="ECO:0000313" key="1">
    <source>
        <dbReference type="EMBL" id="VEL24241.1"/>
    </source>
</evidence>
<organism evidence="1 2">
    <name type="scientific">Protopolystoma xenopodis</name>
    <dbReference type="NCBI Taxonomy" id="117903"/>
    <lineage>
        <taxon>Eukaryota</taxon>
        <taxon>Metazoa</taxon>
        <taxon>Spiralia</taxon>
        <taxon>Lophotrochozoa</taxon>
        <taxon>Platyhelminthes</taxon>
        <taxon>Monogenea</taxon>
        <taxon>Polyopisthocotylea</taxon>
        <taxon>Polystomatidea</taxon>
        <taxon>Polystomatidae</taxon>
        <taxon>Protopolystoma</taxon>
    </lineage>
</organism>
<proteinExistence type="predicted"/>
<gene>
    <name evidence="1" type="ORF">PXEA_LOCUS17681</name>
</gene>
<name>A0A448WZK9_9PLAT</name>
<dbReference type="Proteomes" id="UP000784294">
    <property type="component" value="Unassembled WGS sequence"/>
</dbReference>
<protein>
    <submittedName>
        <fullName evidence="1">Uncharacterized protein</fullName>
    </submittedName>
</protein>